<name>A0ABN3HQC4_9ACTN</name>
<comment type="caution">
    <text evidence="2">The sequence shown here is derived from an EMBL/GenBank/DDBJ whole genome shotgun (WGS) entry which is preliminary data.</text>
</comment>
<organism evidence="2 3">
    <name type="scientific">Streptomyces glaucosporus</name>
    <dbReference type="NCBI Taxonomy" id="284044"/>
    <lineage>
        <taxon>Bacteria</taxon>
        <taxon>Bacillati</taxon>
        <taxon>Actinomycetota</taxon>
        <taxon>Actinomycetes</taxon>
        <taxon>Kitasatosporales</taxon>
        <taxon>Streptomycetaceae</taxon>
        <taxon>Streptomyces</taxon>
    </lineage>
</organism>
<gene>
    <name evidence="2" type="ORF">GCM10010420_05390</name>
</gene>
<dbReference type="RefSeq" id="WP_344629169.1">
    <property type="nucleotide sequence ID" value="NZ_BAAATJ010000002.1"/>
</dbReference>
<protein>
    <submittedName>
        <fullName evidence="2">Uncharacterized protein</fullName>
    </submittedName>
</protein>
<evidence type="ECO:0000313" key="3">
    <source>
        <dbReference type="Proteomes" id="UP001500058"/>
    </source>
</evidence>
<reference evidence="2 3" key="1">
    <citation type="journal article" date="2019" name="Int. J. Syst. Evol. Microbiol.">
        <title>The Global Catalogue of Microorganisms (GCM) 10K type strain sequencing project: providing services to taxonomists for standard genome sequencing and annotation.</title>
        <authorList>
            <consortium name="The Broad Institute Genomics Platform"/>
            <consortium name="The Broad Institute Genome Sequencing Center for Infectious Disease"/>
            <person name="Wu L."/>
            <person name="Ma J."/>
        </authorList>
    </citation>
    <scope>NUCLEOTIDE SEQUENCE [LARGE SCALE GENOMIC DNA]</scope>
    <source>
        <strain evidence="2 3">JCM 6921</strain>
    </source>
</reference>
<dbReference type="Proteomes" id="UP001500058">
    <property type="component" value="Unassembled WGS sequence"/>
</dbReference>
<sequence>MSAFSSDPDLNVQDATGTGTEVDVATNLLTGTVRLSILWTQEILLSPDGAEQVAQALQRAAAHSRQLQLKTGRPPKGTEHQPQSE</sequence>
<evidence type="ECO:0000313" key="2">
    <source>
        <dbReference type="EMBL" id="GAA2385743.1"/>
    </source>
</evidence>
<feature type="region of interest" description="Disordered" evidence="1">
    <location>
        <begin position="62"/>
        <end position="85"/>
    </location>
</feature>
<evidence type="ECO:0000256" key="1">
    <source>
        <dbReference type="SAM" id="MobiDB-lite"/>
    </source>
</evidence>
<accession>A0ABN3HQC4</accession>
<keyword evidence="3" id="KW-1185">Reference proteome</keyword>
<proteinExistence type="predicted"/>
<dbReference type="EMBL" id="BAAATJ010000002">
    <property type="protein sequence ID" value="GAA2385743.1"/>
    <property type="molecule type" value="Genomic_DNA"/>
</dbReference>